<dbReference type="Proteomes" id="UP000429552">
    <property type="component" value="Unassembled WGS sequence"/>
</dbReference>
<organism evidence="2 4">
    <name type="scientific">Streptomyces nigrescens</name>
    <dbReference type="NCBI Taxonomy" id="1920"/>
    <lineage>
        <taxon>Bacteria</taxon>
        <taxon>Bacillati</taxon>
        <taxon>Actinomycetota</taxon>
        <taxon>Actinomycetes</taxon>
        <taxon>Kitasatosporales</taxon>
        <taxon>Streptomycetaceae</taxon>
        <taxon>Streptomyces</taxon>
    </lineage>
</organism>
<dbReference type="Gene3D" id="3.30.9.100">
    <property type="match status" value="1"/>
</dbReference>
<evidence type="ECO:0000313" key="2">
    <source>
        <dbReference type="EMBL" id="GFE26834.1"/>
    </source>
</evidence>
<dbReference type="EMBL" id="BLIP01000003">
    <property type="protein sequence ID" value="GFE26834.1"/>
    <property type="molecule type" value="Genomic_DNA"/>
</dbReference>
<evidence type="ECO:0000313" key="3">
    <source>
        <dbReference type="EMBL" id="WAU00951.1"/>
    </source>
</evidence>
<proteinExistence type="inferred from homology"/>
<protein>
    <submittedName>
        <fullName evidence="3">Monooxygenase</fullName>
    </submittedName>
</protein>
<gene>
    <name evidence="2" type="ORF">Sliba_72870</name>
    <name evidence="3" type="ORF">STRLI_007250</name>
</gene>
<reference evidence="2 4" key="1">
    <citation type="submission" date="2019-12" db="EMBL/GenBank/DDBJ databases">
        <title>Whole genome shotgun sequence of Streptomyces libani subsp. libani NBRC 13452.</title>
        <authorList>
            <person name="Ichikawa N."/>
            <person name="Kimura A."/>
            <person name="Kitahashi Y."/>
            <person name="Komaki H."/>
            <person name="Tamura T."/>
        </authorList>
    </citation>
    <scope>NUCLEOTIDE SEQUENCE [LARGE SCALE GENOMIC DNA]</scope>
    <source>
        <strain evidence="2 4">NBRC 13452</strain>
    </source>
</reference>
<reference evidence="3 5" key="2">
    <citation type="submission" date="2022-12" db="EMBL/GenBank/DDBJ databases">
        <authorList>
            <person name="Ruckert C."/>
            <person name="Busche T."/>
            <person name="Kalinowski J."/>
            <person name="Wittmann C."/>
        </authorList>
    </citation>
    <scope>NUCLEOTIDE SEQUENCE [LARGE SCALE GENOMIC DNA]</scope>
    <source>
        <strain evidence="3 5">DSM 40555</strain>
    </source>
</reference>
<comment type="similarity">
    <text evidence="1">Belongs to the flavin-dependent halogenase family. Bacterial tryptophan halogenase subfamily.</text>
</comment>
<dbReference type="InterPro" id="IPR036188">
    <property type="entry name" value="FAD/NAD-bd_sf"/>
</dbReference>
<evidence type="ECO:0000256" key="1">
    <source>
        <dbReference type="ARBA" id="ARBA00038396"/>
    </source>
</evidence>
<evidence type="ECO:0000313" key="5">
    <source>
        <dbReference type="Proteomes" id="UP001210609"/>
    </source>
</evidence>
<dbReference type="PANTHER" id="PTHR43747">
    <property type="entry name" value="FAD-BINDING PROTEIN"/>
    <property type="match status" value="1"/>
</dbReference>
<name>A0A640TUI9_STRNI</name>
<dbReference type="Proteomes" id="UP001210609">
    <property type="component" value="Chromosome"/>
</dbReference>
<dbReference type="PANTHER" id="PTHR43747:SF1">
    <property type="entry name" value="SLR1998 PROTEIN"/>
    <property type="match status" value="1"/>
</dbReference>
<dbReference type="GO" id="GO:0004497">
    <property type="term" value="F:monooxygenase activity"/>
    <property type="evidence" value="ECO:0007669"/>
    <property type="project" value="UniProtKB-KW"/>
</dbReference>
<dbReference type="SUPFAM" id="SSF51905">
    <property type="entry name" value="FAD/NAD(P)-binding domain"/>
    <property type="match status" value="1"/>
</dbReference>
<evidence type="ECO:0000313" key="4">
    <source>
        <dbReference type="Proteomes" id="UP000429552"/>
    </source>
</evidence>
<dbReference type="Gene3D" id="3.50.50.60">
    <property type="entry name" value="FAD/NAD(P)-binding domain"/>
    <property type="match status" value="1"/>
</dbReference>
<keyword evidence="3" id="KW-0503">Monooxygenase</keyword>
<keyword evidence="3" id="KW-0560">Oxidoreductase</keyword>
<keyword evidence="5" id="KW-1185">Reference proteome</keyword>
<dbReference type="AlphaFoldDB" id="A0A640TUI9"/>
<sequence>MPTDTHVRHAVVMGAGMAGLAAARVLADSFEAVTVIERDTLPSASAPRAGVPQGHHVHGLLALGAEVFEGYFPGLRAELEQAGAPVWDWGEGLCAVLPNGIPPSTPMGMPIQTFSRPLLEHVLRQRVTALGPVTLRDGLTVIGLRTAAPGKVTGVRVKDGDGEDEIAADLVVDASGRSSHLPQWLAALGLPHPRTTTVDAQVGYASRTYSYPEGQAPPSWMGVLQPLRAPDFHKGCYAIQIENNALHVTLHGANGTQLPQNVDDFLSFAKSLRGPVADTIASLTPTSAVRRYARTVNRRIAYHRLARWPEGLIALGDSVCTFNPAYGQGMTVAALEARLLERMLGNRRAGTPLDGQAFQKRLARVTASSWLMATTPDRAWEQSRLSWHVKAGNWFMNRLIDTVPHDPQLYTAFSGLFHMTAGPLTLADPRLLSRVLIGPRQGGRPRTTTA</sequence>
<dbReference type="EMBL" id="CP114202">
    <property type="protein sequence ID" value="WAU00951.1"/>
    <property type="molecule type" value="Genomic_DNA"/>
</dbReference>
<accession>A0A640TUI9</accession>
<dbReference type="InterPro" id="IPR050816">
    <property type="entry name" value="Flavin-dep_Halogenase_NPB"/>
</dbReference>
<dbReference type="RefSeq" id="WP_159491305.1">
    <property type="nucleotide sequence ID" value="NZ_BLIP01000003.1"/>
</dbReference>